<name>A0A6G1WTP8_9HYPH</name>
<dbReference type="EMBL" id="WISB01000188">
    <property type="protein sequence ID" value="MQW73119.1"/>
    <property type="molecule type" value="Genomic_DNA"/>
</dbReference>
<dbReference type="GeneID" id="61612328"/>
<comment type="caution">
    <text evidence="1">The sequence shown here is derived from an EMBL/GenBank/DDBJ whole genome shotgun (WGS) entry which is preliminary data.</text>
</comment>
<protein>
    <submittedName>
        <fullName evidence="1">Uncharacterized protein</fullName>
    </submittedName>
</protein>
<dbReference type="RefSeq" id="WP_011975032.1">
    <property type="nucleotide sequence ID" value="NZ_ATYC01000022.1"/>
</dbReference>
<dbReference type="Proteomes" id="UP001190825">
    <property type="component" value="Unassembled WGS sequence"/>
</dbReference>
<keyword evidence="3" id="KW-1185">Reference proteome</keyword>
<evidence type="ECO:0000313" key="3">
    <source>
        <dbReference type="Proteomes" id="UP001190825"/>
    </source>
</evidence>
<dbReference type="EMBL" id="NBUC01000200">
    <property type="protein sequence ID" value="PLT90295.1"/>
    <property type="molecule type" value="Genomic_DNA"/>
</dbReference>
<gene>
    <name evidence="2" type="ORF">BMJ33_36965</name>
    <name evidence="1" type="ORF">GHJ91_29560</name>
</gene>
<sequence>MTKLQHEPLPDVLARHRHGFGGGFLALVIAPDGSGLSCRPVSGETTDCERLSRDEMIEAIVELYGGLASFRRN</sequence>
<evidence type="ECO:0000313" key="1">
    <source>
        <dbReference type="EMBL" id="MQW73119.1"/>
    </source>
</evidence>
<reference evidence="1" key="1">
    <citation type="journal article" date="2013" name="Genome Biol.">
        <title>Comparative genomics of the core and accessory genomes of 48 Sinorhizobium strains comprising five genospecies.</title>
        <authorList>
            <person name="Sugawara M."/>
            <person name="Epstein B."/>
            <person name="Badgley B.D."/>
            <person name="Unno T."/>
            <person name="Xu L."/>
            <person name="Reese J."/>
            <person name="Gyaneshwar P."/>
            <person name="Denny R."/>
            <person name="Mudge J."/>
            <person name="Bharti A.K."/>
            <person name="Farmer A.D."/>
            <person name="May G.D."/>
            <person name="Woodward J.E."/>
            <person name="Medigue C."/>
            <person name="Vallenet D."/>
            <person name="Lajus A."/>
            <person name="Rouy Z."/>
            <person name="Martinez-Vaz B."/>
            <person name="Tiffin P."/>
            <person name="Young N.D."/>
            <person name="Sadowsky M.J."/>
        </authorList>
    </citation>
    <scope>NUCLEOTIDE SEQUENCE</scope>
    <source>
        <strain evidence="1">M1</strain>
    </source>
</reference>
<reference evidence="2" key="2">
    <citation type="submission" date="2017-04" db="EMBL/GenBank/DDBJ databases">
        <authorList>
            <person name="Porter S."/>
            <person name="Friesen M.L."/>
            <person name="Faber-Hammond J."/>
        </authorList>
    </citation>
    <scope>NUCLEOTIDE SEQUENCE</scope>
    <source>
        <strain evidence="2">Str16</strain>
    </source>
</reference>
<proteinExistence type="predicted"/>
<reference evidence="2 3" key="3">
    <citation type="journal article" date="2018" name="FEMS Microbiol. Ecol.">
        <title>Co-invading symbiotic mutualists of Medicago polymorpha retain high ancestral diversity and contain diverse accessory genomes.</title>
        <authorList>
            <person name="Porter S.S."/>
            <person name="Faber-Hammond J.J."/>
            <person name="Friesen M.L."/>
        </authorList>
    </citation>
    <scope>NUCLEOTIDE SEQUENCE [LARGE SCALE GENOMIC DNA]</scope>
    <source>
        <strain evidence="2 3">Str16</strain>
    </source>
</reference>
<organism evidence="1">
    <name type="scientific">Sinorhizobium medicae</name>
    <dbReference type="NCBI Taxonomy" id="110321"/>
    <lineage>
        <taxon>Bacteria</taxon>
        <taxon>Pseudomonadati</taxon>
        <taxon>Pseudomonadota</taxon>
        <taxon>Alphaproteobacteria</taxon>
        <taxon>Hyphomicrobiales</taxon>
        <taxon>Rhizobiaceae</taxon>
        <taxon>Sinorhizobium/Ensifer group</taxon>
        <taxon>Sinorhizobium</taxon>
    </lineage>
</organism>
<dbReference type="AlphaFoldDB" id="A0A6G1WTP8"/>
<accession>A0A6G1WTP8</accession>
<evidence type="ECO:0000313" key="2">
    <source>
        <dbReference type="EMBL" id="PLT90295.1"/>
    </source>
</evidence>